<feature type="compositionally biased region" description="Acidic residues" evidence="1">
    <location>
        <begin position="240"/>
        <end position="250"/>
    </location>
</feature>
<reference evidence="3 4" key="1">
    <citation type="submission" date="2020-08" db="EMBL/GenBank/DDBJ databases">
        <title>Functional genomics of gut bacteria from endangered species of beetles.</title>
        <authorList>
            <person name="Carlos-Shanley C."/>
        </authorList>
    </citation>
    <scope>NUCLEOTIDE SEQUENCE [LARGE SCALE GENOMIC DNA]</scope>
    <source>
        <strain evidence="3 4">S00179</strain>
    </source>
</reference>
<sequence>MGVFSNLNKNMNGRAKLMVSLTMLVVVIFVIIGFTRMGHKENPIIAGVSDLPSTPTNDQIGKDKATDKVIFGADTQVGQIYAKDEEKKIAASEKGVNSHVSSINLDFGQEATKTEVEKKPEPKKGPSIDEVIAKRKAQEEANKKELERVRQKNSGPVAQESPWKSFLENERKFAIDYETNVNTYVDKMKPAQSLPAPQYFASGSDKAGLRSSGINKQDTSNSKGYEKLLADSKTTKSTSSDEDDWDDDSSTNDSSSAKKKSSTRSMYPSEVIAQNSISKVEGTGNINPGVIYSAVLQIGVNTDEISPVRAVVVDKGPLEGAVLTGNPARTGEKATITFESMTVNKKSATVKAIALDSETMRSSLADGVDNHTLERYSKLFLASFAEGYANALTGTQTVTNTDGSSSATTNPLPNVGDQVKVGIGKAGERFAPIFEREFDRPPTVTVEPNKSIYIMFMQAVSESEFK</sequence>
<organism evidence="3 4">
    <name type="scientific">Pseudomonas nitroreducens</name>
    <dbReference type="NCBI Taxonomy" id="46680"/>
    <lineage>
        <taxon>Bacteria</taxon>
        <taxon>Pseudomonadati</taxon>
        <taxon>Pseudomonadota</taxon>
        <taxon>Gammaproteobacteria</taxon>
        <taxon>Pseudomonadales</taxon>
        <taxon>Pseudomonadaceae</taxon>
        <taxon>Pseudomonas</taxon>
    </lineage>
</organism>
<evidence type="ECO:0000313" key="3">
    <source>
        <dbReference type="EMBL" id="MBB4861417.1"/>
    </source>
</evidence>
<protein>
    <submittedName>
        <fullName evidence="3">Type IV secretory pathway VirB10-like protein</fullName>
    </submittedName>
</protein>
<gene>
    <name evidence="3" type="ORF">HNP46_000228</name>
</gene>
<comment type="caution">
    <text evidence="3">The sequence shown here is derived from an EMBL/GenBank/DDBJ whole genome shotgun (WGS) entry which is preliminary data.</text>
</comment>
<feature type="compositionally biased region" description="Basic and acidic residues" evidence="1">
    <location>
        <begin position="140"/>
        <end position="150"/>
    </location>
</feature>
<dbReference type="InterPro" id="IPR005498">
    <property type="entry name" value="T4SS_VirB10/TraB/TrbI"/>
</dbReference>
<dbReference type="CDD" id="cd16431">
    <property type="entry name" value="IcmE"/>
    <property type="match status" value="1"/>
</dbReference>
<feature type="region of interest" description="Disordered" evidence="1">
    <location>
        <begin position="196"/>
        <end position="266"/>
    </location>
</feature>
<dbReference type="AlphaFoldDB" id="A0A7W7KEL6"/>
<keyword evidence="2" id="KW-0812">Transmembrane</keyword>
<keyword evidence="2" id="KW-0472">Membrane</keyword>
<name>A0A7W7KEL6_PSENT</name>
<feature type="compositionally biased region" description="Basic and acidic residues" evidence="1">
    <location>
        <begin position="224"/>
        <end position="234"/>
    </location>
</feature>
<feature type="transmembrane region" description="Helical" evidence="2">
    <location>
        <begin position="15"/>
        <end position="34"/>
    </location>
</feature>
<feature type="region of interest" description="Disordered" evidence="1">
    <location>
        <begin position="108"/>
        <end position="128"/>
    </location>
</feature>
<feature type="compositionally biased region" description="Polar residues" evidence="1">
    <location>
        <begin position="212"/>
        <end position="223"/>
    </location>
</feature>
<dbReference type="EMBL" id="JACHLI010000001">
    <property type="protein sequence ID" value="MBB4861417.1"/>
    <property type="molecule type" value="Genomic_DNA"/>
</dbReference>
<feature type="compositionally biased region" description="Basic and acidic residues" evidence="1">
    <location>
        <begin position="112"/>
        <end position="128"/>
    </location>
</feature>
<dbReference type="Pfam" id="PF03743">
    <property type="entry name" value="TrbI"/>
    <property type="match status" value="1"/>
</dbReference>
<accession>A0A7W7KEL6</accession>
<proteinExistence type="predicted"/>
<evidence type="ECO:0000313" key="4">
    <source>
        <dbReference type="Proteomes" id="UP000566995"/>
    </source>
</evidence>
<dbReference type="Proteomes" id="UP000566995">
    <property type="component" value="Unassembled WGS sequence"/>
</dbReference>
<keyword evidence="2" id="KW-1133">Transmembrane helix</keyword>
<evidence type="ECO:0000256" key="1">
    <source>
        <dbReference type="SAM" id="MobiDB-lite"/>
    </source>
</evidence>
<feature type="region of interest" description="Disordered" evidence="1">
    <location>
        <begin position="140"/>
        <end position="163"/>
    </location>
</feature>
<dbReference type="RefSeq" id="WP_184585684.1">
    <property type="nucleotide sequence ID" value="NZ_JACHLI010000001.1"/>
</dbReference>
<evidence type="ECO:0000256" key="2">
    <source>
        <dbReference type="SAM" id="Phobius"/>
    </source>
</evidence>
<dbReference type="InterPro" id="IPR049855">
    <property type="entry name" value="DotG/IcmE-like_C"/>
</dbReference>